<protein>
    <submittedName>
        <fullName evidence="2">Prepilin-type N-terminal cleavage/methylation domain-containing protein</fullName>
    </submittedName>
</protein>
<dbReference type="NCBIfam" id="TIGR02532">
    <property type="entry name" value="IV_pilin_GFxxxE"/>
    <property type="match status" value="1"/>
</dbReference>
<keyword evidence="3" id="KW-1185">Reference proteome</keyword>
<keyword evidence="1" id="KW-1133">Transmembrane helix</keyword>
<dbReference type="EMBL" id="JAVMIP010000004">
    <property type="protein sequence ID" value="MDS3860420.1"/>
    <property type="molecule type" value="Genomic_DNA"/>
</dbReference>
<dbReference type="AlphaFoldDB" id="A0AAE4FQQ4"/>
<name>A0AAE4FQQ4_9CYAN</name>
<evidence type="ECO:0000313" key="2">
    <source>
        <dbReference type="EMBL" id="MDS3860420.1"/>
    </source>
</evidence>
<dbReference type="RefSeq" id="WP_322877696.1">
    <property type="nucleotide sequence ID" value="NZ_JAVMIP010000004.1"/>
</dbReference>
<comment type="caution">
    <text evidence="2">The sequence shown here is derived from an EMBL/GenBank/DDBJ whole genome shotgun (WGS) entry which is preliminary data.</text>
</comment>
<keyword evidence="1" id="KW-0812">Transmembrane</keyword>
<proteinExistence type="predicted"/>
<accession>A0AAE4FQQ4</accession>
<feature type="transmembrane region" description="Helical" evidence="1">
    <location>
        <begin position="24"/>
        <end position="48"/>
    </location>
</feature>
<evidence type="ECO:0000313" key="3">
    <source>
        <dbReference type="Proteomes" id="UP001268256"/>
    </source>
</evidence>
<dbReference type="InterPro" id="IPR012902">
    <property type="entry name" value="N_methyl_site"/>
</dbReference>
<gene>
    <name evidence="2" type="ORF">RIF25_06315</name>
</gene>
<organism evidence="2 3">
    <name type="scientific">Pseudocalidococcus azoricus BACA0444</name>
    <dbReference type="NCBI Taxonomy" id="2918990"/>
    <lineage>
        <taxon>Bacteria</taxon>
        <taxon>Bacillati</taxon>
        <taxon>Cyanobacteriota</taxon>
        <taxon>Cyanophyceae</taxon>
        <taxon>Acaryochloridales</taxon>
        <taxon>Thermosynechococcaceae</taxon>
        <taxon>Pseudocalidococcus</taxon>
        <taxon>Pseudocalidococcus azoricus</taxon>
    </lineage>
</organism>
<evidence type="ECO:0000256" key="1">
    <source>
        <dbReference type="SAM" id="Phobius"/>
    </source>
</evidence>
<dbReference type="Proteomes" id="UP001268256">
    <property type="component" value="Unassembled WGS sequence"/>
</dbReference>
<reference evidence="3" key="1">
    <citation type="submission" date="2023-07" db="EMBL/GenBank/DDBJ databases">
        <authorList>
            <person name="Luz R."/>
            <person name="Cordeiro R."/>
            <person name="Fonseca A."/>
            <person name="Goncalves V."/>
        </authorList>
    </citation>
    <scope>NUCLEOTIDE SEQUENCE [LARGE SCALE GENOMIC DNA]</scope>
    <source>
        <strain evidence="3">BACA0444</strain>
    </source>
</reference>
<keyword evidence="1" id="KW-0472">Membrane</keyword>
<sequence>MHINSNPIMNSSKLINKGFTLTELLIGALMAGIIVAGLGYALVSLLGFDKNSQADGERRVEIDRALSYISKDIREAYSVSVPTGYTVPNTTCNVNTPVLHIRTRDNHINAPTEGGIKVRHTIYYYRDISTCSASQAVWLRPGMIMRVSKNSDESWFPPNPPATLPSVGGSGTNELMDAVQTPTGGFTCPSGTQTGTNGFYACIENSRAVTIHIFGRGSRGVTMPGQATRVAVRGR</sequence>